<dbReference type="Gene3D" id="2.40.40.10">
    <property type="entry name" value="RlpA-like domain"/>
    <property type="match status" value="1"/>
</dbReference>
<evidence type="ECO:0000256" key="3">
    <source>
        <dbReference type="HAMAP-Rule" id="MF_02071"/>
    </source>
</evidence>
<reference evidence="6" key="1">
    <citation type="journal article" date="2014" name="Int. J. Syst. Evol. Microbiol.">
        <title>Complete genome sequence of Corynebacterium casei LMG S-19264T (=DSM 44701T), isolated from a smear-ripened cheese.</title>
        <authorList>
            <consortium name="US DOE Joint Genome Institute (JGI-PGF)"/>
            <person name="Walter F."/>
            <person name="Albersmeier A."/>
            <person name="Kalinowski J."/>
            <person name="Ruckert C."/>
        </authorList>
    </citation>
    <scope>NUCLEOTIDE SEQUENCE</scope>
    <source>
        <strain evidence="6">KCTC 32501</strain>
    </source>
</reference>
<feature type="signal peptide" evidence="3">
    <location>
        <begin position="1"/>
        <end position="31"/>
    </location>
</feature>
<gene>
    <name evidence="3" type="primary">rlpA</name>
    <name evidence="6" type="ORF">GCM10009007_17690</name>
</gene>
<comment type="caution">
    <text evidence="6">The sequence shown here is derived from an EMBL/GenBank/DDBJ whole genome shotgun (WGS) entry which is preliminary data.</text>
</comment>
<dbReference type="SUPFAM" id="SSF50685">
    <property type="entry name" value="Barwin-like endoglucanases"/>
    <property type="match status" value="1"/>
</dbReference>
<dbReference type="InterPro" id="IPR034718">
    <property type="entry name" value="RlpA"/>
</dbReference>
<evidence type="ECO:0000259" key="5">
    <source>
        <dbReference type="Pfam" id="PF03330"/>
    </source>
</evidence>
<feature type="chain" id="PRO_5035349174" description="Endolytic peptidoglycan transglycosylase RlpA" evidence="3">
    <location>
        <begin position="32"/>
        <end position="177"/>
    </location>
</feature>
<dbReference type="AlphaFoldDB" id="A0A8J3CP85"/>
<comment type="function">
    <text evidence="3">Lytic transglycosylase with a strong preference for naked glycan strands that lack stem peptides.</text>
</comment>
<evidence type="ECO:0000313" key="6">
    <source>
        <dbReference type="EMBL" id="GHA77160.1"/>
    </source>
</evidence>
<reference evidence="6" key="2">
    <citation type="submission" date="2020-09" db="EMBL/GenBank/DDBJ databases">
        <authorList>
            <person name="Sun Q."/>
            <person name="Kim S."/>
        </authorList>
    </citation>
    <scope>NUCLEOTIDE SEQUENCE</scope>
    <source>
        <strain evidence="6">KCTC 32501</strain>
    </source>
</reference>
<keyword evidence="3" id="KW-0732">Signal</keyword>
<dbReference type="InterPro" id="IPR036908">
    <property type="entry name" value="RlpA-like_sf"/>
</dbReference>
<sequence length="177" mass="18611" precursor="true">MIRLKSRQFRKYAALAISVSAFIGLNSALSAKEIPTPVAAIAAPTVVADNPVGSVVSPVNQKSDVKVQKTNFASNDVKTSFLQTGVASYYGPGFHGRRTANGEKFNQNAMTAAHRTLPFGTKLKVTNLANGQSTIVRVNDRGPYAGGRVLDLSVAAAKQIGSTHSGVAKVKIEVVSN</sequence>
<dbReference type="GO" id="GO:0000270">
    <property type="term" value="P:peptidoglycan metabolic process"/>
    <property type="evidence" value="ECO:0007669"/>
    <property type="project" value="UniProtKB-UniRule"/>
</dbReference>
<dbReference type="HAMAP" id="MF_02071">
    <property type="entry name" value="RlpA"/>
    <property type="match status" value="1"/>
</dbReference>
<name>A0A8J3CP85_9BURK</name>
<dbReference type="Proteomes" id="UP000614287">
    <property type="component" value="Unassembled WGS sequence"/>
</dbReference>
<dbReference type="EMBL" id="BMZG01000009">
    <property type="protein sequence ID" value="GHA77160.1"/>
    <property type="molecule type" value="Genomic_DNA"/>
</dbReference>
<dbReference type="InterPro" id="IPR012997">
    <property type="entry name" value="RplA"/>
</dbReference>
<dbReference type="Pfam" id="PF03330">
    <property type="entry name" value="DPBB_1"/>
    <property type="match status" value="1"/>
</dbReference>
<dbReference type="NCBIfam" id="TIGR00413">
    <property type="entry name" value="rlpA"/>
    <property type="match status" value="1"/>
</dbReference>
<organism evidence="6 7">
    <name type="scientific">Formosimonas limnophila</name>
    <dbReference type="NCBI Taxonomy" id="1384487"/>
    <lineage>
        <taxon>Bacteria</taxon>
        <taxon>Pseudomonadati</taxon>
        <taxon>Pseudomonadota</taxon>
        <taxon>Betaproteobacteria</taxon>
        <taxon>Burkholderiales</taxon>
        <taxon>Burkholderiaceae</taxon>
        <taxon>Formosimonas</taxon>
    </lineage>
</organism>
<keyword evidence="1 3" id="KW-0456">Lyase</keyword>
<protein>
    <recommendedName>
        <fullName evidence="3">Endolytic peptidoglycan transglycosylase RlpA</fullName>
        <ecNumber evidence="3">4.2.2.-</ecNumber>
    </recommendedName>
</protein>
<dbReference type="EC" id="4.2.2.-" evidence="3"/>
<evidence type="ECO:0000313" key="7">
    <source>
        <dbReference type="Proteomes" id="UP000614287"/>
    </source>
</evidence>
<evidence type="ECO:0000256" key="2">
    <source>
        <dbReference type="ARBA" id="ARBA00023316"/>
    </source>
</evidence>
<feature type="domain" description="RlpA-like protein double-psi beta-barrel" evidence="5">
    <location>
        <begin position="83"/>
        <end position="172"/>
    </location>
</feature>
<dbReference type="RefSeq" id="WP_189493599.1">
    <property type="nucleotide sequence ID" value="NZ_BMZG01000009.1"/>
</dbReference>
<dbReference type="GO" id="GO:0071555">
    <property type="term" value="P:cell wall organization"/>
    <property type="evidence" value="ECO:0007669"/>
    <property type="project" value="UniProtKB-KW"/>
</dbReference>
<keyword evidence="7" id="KW-1185">Reference proteome</keyword>
<comment type="similarity">
    <text evidence="3 4">Belongs to the RlpA family.</text>
</comment>
<dbReference type="GO" id="GO:0008932">
    <property type="term" value="F:lytic endotransglycosylase activity"/>
    <property type="evidence" value="ECO:0007669"/>
    <property type="project" value="UniProtKB-UniRule"/>
</dbReference>
<accession>A0A8J3CP85</accession>
<dbReference type="PANTHER" id="PTHR34183:SF1">
    <property type="entry name" value="ENDOLYTIC PEPTIDOGLYCAN TRANSGLYCOSYLASE RLPA"/>
    <property type="match status" value="1"/>
</dbReference>
<proteinExistence type="inferred from homology"/>
<evidence type="ECO:0000256" key="4">
    <source>
        <dbReference type="RuleBase" id="RU003495"/>
    </source>
</evidence>
<evidence type="ECO:0000256" key="1">
    <source>
        <dbReference type="ARBA" id="ARBA00023239"/>
    </source>
</evidence>
<dbReference type="InterPro" id="IPR009009">
    <property type="entry name" value="RlpA-like_DPBB"/>
</dbReference>
<keyword evidence="2 3" id="KW-0961">Cell wall biogenesis/degradation</keyword>
<dbReference type="PANTHER" id="PTHR34183">
    <property type="entry name" value="ENDOLYTIC PEPTIDOGLYCAN TRANSGLYCOSYLASE RLPA"/>
    <property type="match status" value="1"/>
</dbReference>
<dbReference type="CDD" id="cd22268">
    <property type="entry name" value="DPBB_RlpA-like"/>
    <property type="match status" value="1"/>
</dbReference>